<gene>
    <name evidence="2" type="ORF">K8V01_10720</name>
</gene>
<dbReference type="Pfam" id="PF11300">
    <property type="entry name" value="DUF3102"/>
    <property type="match status" value="1"/>
</dbReference>
<dbReference type="Proteomes" id="UP000760668">
    <property type="component" value="Unassembled WGS sequence"/>
</dbReference>
<sequence>MSELSTTSSQPARTVEAVTLEIQTLQRQAQQLLLGYAIEIGRRLVEVKAMLPHGQWGTYIKEQVGYSQSTANNLMRIFEEYGAAQQSIFGPEANSQALGNLSYTKALRLLALPADEREAFVEEHHVEDMSTRELEAAIKERDDALRRAEEDRAEREAAEQAREKIAQDMALANERVAQLSQELEELRVRPVEVAVQHAEEEELEQARREAAADARARVEALEAELAAARKQQTDLLNQHQEMDRKLKEARQERKDAMEAQKAAREELKQAREALERAQKELRASGNKEITQFGVYFEACQEDFSRMMGILHKLKAGGDAEGRAKLTAAGGALLEAMAKQLAPFREEGAASC</sequence>
<feature type="coiled-coil region" evidence="1">
    <location>
        <begin position="131"/>
        <end position="287"/>
    </location>
</feature>
<reference evidence="2" key="1">
    <citation type="journal article" date="2021" name="PeerJ">
        <title>Extensive microbial diversity within the chicken gut microbiome revealed by metagenomics and culture.</title>
        <authorList>
            <person name="Gilroy R."/>
            <person name="Ravi A."/>
            <person name="Getino M."/>
            <person name="Pursley I."/>
            <person name="Horton D.L."/>
            <person name="Alikhan N.F."/>
            <person name="Baker D."/>
            <person name="Gharbi K."/>
            <person name="Hall N."/>
            <person name="Watson M."/>
            <person name="Adriaenssens E.M."/>
            <person name="Foster-Nyarko E."/>
            <person name="Jarju S."/>
            <person name="Secka A."/>
            <person name="Antonio M."/>
            <person name="Oren A."/>
            <person name="Chaudhuri R.R."/>
            <person name="La Ragione R."/>
            <person name="Hildebrand F."/>
            <person name="Pallen M.J."/>
        </authorList>
    </citation>
    <scope>NUCLEOTIDE SEQUENCE</scope>
    <source>
        <strain evidence="2">CHK179-5677</strain>
    </source>
</reference>
<evidence type="ECO:0000256" key="1">
    <source>
        <dbReference type="SAM" id="Coils"/>
    </source>
</evidence>
<dbReference type="EMBL" id="DYUC01000106">
    <property type="protein sequence ID" value="HJG87476.1"/>
    <property type="molecule type" value="Genomic_DNA"/>
</dbReference>
<dbReference type="AlphaFoldDB" id="A0A921MNZ5"/>
<evidence type="ECO:0000313" key="3">
    <source>
        <dbReference type="Proteomes" id="UP000760668"/>
    </source>
</evidence>
<name>A0A921MNZ5_9FIRM</name>
<reference evidence="2" key="2">
    <citation type="submission" date="2021-09" db="EMBL/GenBank/DDBJ databases">
        <authorList>
            <person name="Gilroy R."/>
        </authorList>
    </citation>
    <scope>NUCLEOTIDE SEQUENCE</scope>
    <source>
        <strain evidence="2">CHK179-5677</strain>
    </source>
</reference>
<keyword evidence="1" id="KW-0175">Coiled coil</keyword>
<proteinExistence type="predicted"/>
<comment type="caution">
    <text evidence="2">The sequence shown here is derived from an EMBL/GenBank/DDBJ whole genome shotgun (WGS) entry which is preliminary data.</text>
</comment>
<organism evidence="2 3">
    <name type="scientific">Pseudoflavonifractor capillosus</name>
    <dbReference type="NCBI Taxonomy" id="106588"/>
    <lineage>
        <taxon>Bacteria</taxon>
        <taxon>Bacillati</taxon>
        <taxon>Bacillota</taxon>
        <taxon>Clostridia</taxon>
        <taxon>Eubacteriales</taxon>
        <taxon>Oscillospiraceae</taxon>
        <taxon>Pseudoflavonifractor</taxon>
    </lineage>
</organism>
<protein>
    <submittedName>
        <fullName evidence="2">DUF3102 domain-containing protein</fullName>
    </submittedName>
</protein>
<evidence type="ECO:0000313" key="2">
    <source>
        <dbReference type="EMBL" id="HJG87476.1"/>
    </source>
</evidence>
<dbReference type="RefSeq" id="WP_294756017.1">
    <property type="nucleotide sequence ID" value="NZ_DYUC01000106.1"/>
</dbReference>
<dbReference type="InterPro" id="IPR021451">
    <property type="entry name" value="DUF3102"/>
</dbReference>
<accession>A0A921MNZ5</accession>